<dbReference type="SUPFAM" id="SSF53335">
    <property type="entry name" value="S-adenosyl-L-methionine-dependent methyltransferases"/>
    <property type="match status" value="1"/>
</dbReference>
<keyword evidence="1" id="KW-0489">Methyltransferase</keyword>
<dbReference type="EMBL" id="BART01029139">
    <property type="protein sequence ID" value="GAG97598.1"/>
    <property type="molecule type" value="Genomic_DNA"/>
</dbReference>
<dbReference type="Gene3D" id="3.40.50.150">
    <property type="entry name" value="Vaccinia Virus protein VP39"/>
    <property type="match status" value="1"/>
</dbReference>
<evidence type="ECO:0000256" key="3">
    <source>
        <dbReference type="ARBA" id="ARBA00022691"/>
    </source>
</evidence>
<dbReference type="GO" id="GO:0008171">
    <property type="term" value="F:O-methyltransferase activity"/>
    <property type="evidence" value="ECO:0007669"/>
    <property type="project" value="InterPro"/>
</dbReference>
<sequence length="145" mass="16018">MTWMEHIEHFGGRICPENVAHHHCKEERAVLFQTFEGGGSEIETLWLLWAIARMVKPGLVLETGTFHGVGTVALANALKVNRGGKVVSVELDAEKAGQANNMVAQAGLADYVEIVNQDSLEFIKALDTERFRFDLAFFDSLTSIS</sequence>
<dbReference type="PROSITE" id="PS51682">
    <property type="entry name" value="SAM_OMT_I"/>
    <property type="match status" value="1"/>
</dbReference>
<accession>X1CN88</accession>
<evidence type="ECO:0000256" key="2">
    <source>
        <dbReference type="ARBA" id="ARBA00022679"/>
    </source>
</evidence>
<dbReference type="AlphaFoldDB" id="X1CN88"/>
<evidence type="ECO:0000256" key="1">
    <source>
        <dbReference type="ARBA" id="ARBA00022603"/>
    </source>
</evidence>
<dbReference type="PANTHER" id="PTHR43167:SF1">
    <property type="entry name" value="PUTATIVE (AFU_ORTHOLOGUE AFUA_6G01830)-RELATED"/>
    <property type="match status" value="1"/>
</dbReference>
<comment type="caution">
    <text evidence="4">The sequence shown here is derived from an EMBL/GenBank/DDBJ whole genome shotgun (WGS) entry which is preliminary data.</text>
</comment>
<feature type="non-terminal residue" evidence="4">
    <location>
        <position position="145"/>
    </location>
</feature>
<dbReference type="InterPro" id="IPR029063">
    <property type="entry name" value="SAM-dependent_MTases_sf"/>
</dbReference>
<keyword evidence="3" id="KW-0949">S-adenosyl-L-methionine</keyword>
<organism evidence="4">
    <name type="scientific">marine sediment metagenome</name>
    <dbReference type="NCBI Taxonomy" id="412755"/>
    <lineage>
        <taxon>unclassified sequences</taxon>
        <taxon>metagenomes</taxon>
        <taxon>ecological metagenomes</taxon>
    </lineage>
</organism>
<reference evidence="4" key="1">
    <citation type="journal article" date="2014" name="Front. Microbiol.">
        <title>High frequency of phylogenetically diverse reductive dehalogenase-homologous genes in deep subseafloor sedimentary metagenomes.</title>
        <authorList>
            <person name="Kawai M."/>
            <person name="Futagami T."/>
            <person name="Toyoda A."/>
            <person name="Takaki Y."/>
            <person name="Nishi S."/>
            <person name="Hori S."/>
            <person name="Arai W."/>
            <person name="Tsubouchi T."/>
            <person name="Morono Y."/>
            <person name="Uchiyama I."/>
            <person name="Ito T."/>
            <person name="Fujiyama A."/>
            <person name="Inagaki F."/>
            <person name="Takami H."/>
        </authorList>
    </citation>
    <scope>NUCLEOTIDE SEQUENCE</scope>
    <source>
        <strain evidence="4">Expedition CK06-06</strain>
    </source>
</reference>
<proteinExistence type="predicted"/>
<gene>
    <name evidence="4" type="ORF">S01H4_51209</name>
</gene>
<dbReference type="Pfam" id="PF13578">
    <property type="entry name" value="Methyltransf_24"/>
    <property type="match status" value="1"/>
</dbReference>
<dbReference type="CDD" id="cd02440">
    <property type="entry name" value="AdoMet_MTases"/>
    <property type="match status" value="1"/>
</dbReference>
<protein>
    <recommendedName>
        <fullName evidence="5">Methyltransferase domain-containing protein</fullName>
    </recommendedName>
</protein>
<keyword evidence="2" id="KW-0808">Transferase</keyword>
<evidence type="ECO:0008006" key="5">
    <source>
        <dbReference type="Google" id="ProtNLM"/>
    </source>
</evidence>
<dbReference type="GO" id="GO:0032259">
    <property type="term" value="P:methylation"/>
    <property type="evidence" value="ECO:0007669"/>
    <property type="project" value="UniProtKB-KW"/>
</dbReference>
<dbReference type="InterPro" id="IPR002935">
    <property type="entry name" value="SAM_O-MeTrfase"/>
</dbReference>
<name>X1CN88_9ZZZZ</name>
<dbReference type="PANTHER" id="PTHR43167">
    <property type="entry name" value="PUTATIVE (AFU_ORTHOLOGUE AFUA_6G01830)-RELATED"/>
    <property type="match status" value="1"/>
</dbReference>
<evidence type="ECO:0000313" key="4">
    <source>
        <dbReference type="EMBL" id="GAG97598.1"/>
    </source>
</evidence>